<protein>
    <submittedName>
        <fullName evidence="1">Uncharacterized protein</fullName>
    </submittedName>
</protein>
<evidence type="ECO:0000313" key="2">
    <source>
        <dbReference type="Proteomes" id="UP001165065"/>
    </source>
</evidence>
<proteinExistence type="predicted"/>
<gene>
    <name evidence="1" type="ORF">TrCOL_g1717</name>
</gene>
<reference evidence="2" key="1">
    <citation type="journal article" date="2023" name="Commun. Biol.">
        <title>Genome analysis of Parmales, the sister group of diatoms, reveals the evolutionary specialization of diatoms from phago-mixotrophs to photoautotrophs.</title>
        <authorList>
            <person name="Ban H."/>
            <person name="Sato S."/>
            <person name="Yoshikawa S."/>
            <person name="Yamada K."/>
            <person name="Nakamura Y."/>
            <person name="Ichinomiya M."/>
            <person name="Sato N."/>
            <person name="Blanc-Mathieu R."/>
            <person name="Endo H."/>
            <person name="Kuwata A."/>
            <person name="Ogata H."/>
        </authorList>
    </citation>
    <scope>NUCLEOTIDE SEQUENCE [LARGE SCALE GENOMIC DNA]</scope>
</reference>
<evidence type="ECO:0000313" key="1">
    <source>
        <dbReference type="EMBL" id="GMI38555.1"/>
    </source>
</evidence>
<dbReference type="EMBL" id="BRYA01000088">
    <property type="protein sequence ID" value="GMI38555.1"/>
    <property type="molecule type" value="Genomic_DNA"/>
</dbReference>
<keyword evidence="2" id="KW-1185">Reference proteome</keyword>
<sequence length="454" mass="50844">MATFRSCFTCTSIPLLLLLLLPHLVVHTGLLLSKFILETQTPEYFVARTTSVLFNQTECPAQSLPFAEAQVTPNFLGTIEINGEATPGKKAELIISYIFKHINYDSVKVSWGASWLSLDFASITINDLSLNPALAARRLKVKLSLHTLKWLFKVSTFFKGGGDFGYGVFDIEAEGLKVILKTGGVEVRTYPMITVVGGGRESCTGARSFTYGVEPVQYPTNLHPFISNLPLFPTGPTFFKVGIVDAKDVEITIQNKMTVLHQRVYAIPEYFTNVTKVNRHGTDEWEGIDVVDFPLLIKKDIVAVLESAVSAMSDLEDIRTLINKGAEWIKLIIAEGAMRNVVENYGVGRRGRKKWAKRLLVARENLEVRRVEGLKWLKWEAVPWVKEQGVKADSWWKGKAVPWVAVQRDRTKGKAESWWNKEALPFLERERTVWKTRVQGWQRKGGGSGGGGDG</sequence>
<accession>A0A9W7GAI7</accession>
<comment type="caution">
    <text evidence="1">The sequence shown here is derived from an EMBL/GenBank/DDBJ whole genome shotgun (WGS) entry which is preliminary data.</text>
</comment>
<name>A0A9W7GAI7_9STRA</name>
<dbReference type="Proteomes" id="UP001165065">
    <property type="component" value="Unassembled WGS sequence"/>
</dbReference>
<dbReference type="AlphaFoldDB" id="A0A9W7GAI7"/>
<dbReference type="OrthoDB" id="10403724at2759"/>
<organism evidence="1 2">
    <name type="scientific">Triparma columacea</name>
    <dbReference type="NCBI Taxonomy" id="722753"/>
    <lineage>
        <taxon>Eukaryota</taxon>
        <taxon>Sar</taxon>
        <taxon>Stramenopiles</taxon>
        <taxon>Ochrophyta</taxon>
        <taxon>Bolidophyceae</taxon>
        <taxon>Parmales</taxon>
        <taxon>Triparmaceae</taxon>
        <taxon>Triparma</taxon>
    </lineage>
</organism>